<comment type="similarity">
    <text evidence="1">Belongs to the Cyclase 1 superfamily.</text>
</comment>
<feature type="compositionally biased region" description="Basic and acidic residues" evidence="2">
    <location>
        <begin position="1"/>
        <end position="16"/>
    </location>
</feature>
<dbReference type="InterPro" id="IPR007325">
    <property type="entry name" value="KFase/CYL"/>
</dbReference>
<dbReference type="GO" id="GO:0004061">
    <property type="term" value="F:arylformamidase activity"/>
    <property type="evidence" value="ECO:0007669"/>
    <property type="project" value="InterPro"/>
</dbReference>
<dbReference type="OrthoDB" id="5396at2759"/>
<dbReference type="EMBL" id="CCYA01000252">
    <property type="protein sequence ID" value="CEH15085.1"/>
    <property type="molecule type" value="Genomic_DNA"/>
</dbReference>
<evidence type="ECO:0000256" key="1">
    <source>
        <dbReference type="ARBA" id="ARBA00007865"/>
    </source>
</evidence>
<evidence type="ECO:0000313" key="3">
    <source>
        <dbReference type="EMBL" id="CEH15085.1"/>
    </source>
</evidence>
<accession>A0A0P1BH49</accession>
<dbReference type="GO" id="GO:0019441">
    <property type="term" value="P:L-tryptophan catabolic process to kynurenine"/>
    <property type="evidence" value="ECO:0007669"/>
    <property type="project" value="InterPro"/>
</dbReference>
<feature type="compositionally biased region" description="Polar residues" evidence="2">
    <location>
        <begin position="35"/>
        <end position="45"/>
    </location>
</feature>
<dbReference type="Proteomes" id="UP000054845">
    <property type="component" value="Unassembled WGS sequence"/>
</dbReference>
<evidence type="ECO:0000313" key="4">
    <source>
        <dbReference type="Proteomes" id="UP000054845"/>
    </source>
</evidence>
<evidence type="ECO:0000256" key="2">
    <source>
        <dbReference type="SAM" id="MobiDB-lite"/>
    </source>
</evidence>
<feature type="compositionally biased region" description="Basic and acidic residues" evidence="2">
    <location>
        <begin position="67"/>
        <end position="78"/>
    </location>
</feature>
<proteinExistence type="inferred from homology"/>
<dbReference type="Pfam" id="PF04199">
    <property type="entry name" value="Cyclase"/>
    <property type="match status" value="1"/>
</dbReference>
<feature type="region of interest" description="Disordered" evidence="2">
    <location>
        <begin position="1"/>
        <end position="97"/>
    </location>
</feature>
<feature type="compositionally biased region" description="Low complexity" evidence="2">
    <location>
        <begin position="85"/>
        <end position="96"/>
    </location>
</feature>
<dbReference type="STRING" id="401625.A0A0P1BH49"/>
<dbReference type="Gene3D" id="3.50.30.50">
    <property type="entry name" value="Putative cyclase"/>
    <property type="match status" value="1"/>
</dbReference>
<dbReference type="InterPro" id="IPR037175">
    <property type="entry name" value="KFase_sf"/>
</dbReference>
<organism evidence="3 4">
    <name type="scientific">Ceraceosorus bombacis</name>
    <dbReference type="NCBI Taxonomy" id="401625"/>
    <lineage>
        <taxon>Eukaryota</taxon>
        <taxon>Fungi</taxon>
        <taxon>Dikarya</taxon>
        <taxon>Basidiomycota</taxon>
        <taxon>Ustilaginomycotina</taxon>
        <taxon>Exobasidiomycetes</taxon>
        <taxon>Ceraceosorales</taxon>
        <taxon>Ceraceosoraceae</taxon>
        <taxon>Ceraceosorus</taxon>
    </lineage>
</organism>
<dbReference type="PANTHER" id="PTHR34861">
    <property type="match status" value="1"/>
</dbReference>
<protein>
    <submittedName>
        <fullName evidence="3">Putative cyclase</fullName>
    </submittedName>
</protein>
<sequence>MSADDDRQKQHGEHGHHEHRRRRAGLASALGAIVTRTSGSGSSVPNFGRSYREHPEHPTKTAPHTQVHPDYEHAEKPSNTHTRPARAASASSIITPETSTRRLAQIALQLGSATSTATQSLIRTSSAGSRRGEWRHLPAYRDLPTEGGYPGCAWSVWGKGDVLGTVNMLTPELVLRASKEEVRTGVTIPLNWSFNKPELPLFGRCAVSHTTVTKAGPAVIDKRKAVKSALYSKGVFVEDRSDPSKPEEMPMADEEIHFNTQSGSQWDGFLHFGHLGLNCFYQGIKKSDIAWGTQDNSQAANSPLARPGIHHLANHGIVGRGVLLDVYGYLSEKNAGRAPYDPMTTRAITLSELQECARAQGVRFHKGDILLIRTGFIDRYNRSSFEERKRWSANPGQEQLAGVEQGEHVAEWIWNNHFAAVAGDAPAFESWPPRPEEQFLHETLLAMFGCPIGEMVDLEKLVAHCRLTRRWTFLFASWPQNLPGGIASPFNGSAVF</sequence>
<dbReference type="AlphaFoldDB" id="A0A0P1BH49"/>
<keyword evidence="4" id="KW-1185">Reference proteome</keyword>
<feature type="compositionally biased region" description="Basic and acidic residues" evidence="2">
    <location>
        <begin position="50"/>
        <end position="59"/>
    </location>
</feature>
<name>A0A0P1BH49_9BASI</name>
<dbReference type="SUPFAM" id="SSF102198">
    <property type="entry name" value="Putative cyclase"/>
    <property type="match status" value="1"/>
</dbReference>
<dbReference type="PANTHER" id="PTHR34861:SF10">
    <property type="entry name" value="CYCLASE"/>
    <property type="match status" value="1"/>
</dbReference>
<reference evidence="3 4" key="1">
    <citation type="submission" date="2014-09" db="EMBL/GenBank/DDBJ databases">
        <authorList>
            <person name="Magalhaes I.L.F."/>
            <person name="Oliveira U."/>
            <person name="Santos F.R."/>
            <person name="Vidigal T.H.D.A."/>
            <person name="Brescovit A.D."/>
            <person name="Santos A.J."/>
        </authorList>
    </citation>
    <scope>NUCLEOTIDE SEQUENCE [LARGE SCALE GENOMIC DNA]</scope>
</reference>